<comment type="caution">
    <text evidence="1">The sequence shown here is derived from an EMBL/GenBank/DDBJ whole genome shotgun (WGS) entry which is preliminary data.</text>
</comment>
<dbReference type="Proteomes" id="UP000310189">
    <property type="component" value="Unassembled WGS sequence"/>
</dbReference>
<proteinExistence type="predicted"/>
<name>A0A4T0FNE4_9BASI</name>
<evidence type="ECO:0000313" key="2">
    <source>
        <dbReference type="Proteomes" id="UP000310189"/>
    </source>
</evidence>
<dbReference type="OrthoDB" id="10470373at2759"/>
<reference evidence="1 2" key="1">
    <citation type="submission" date="2019-03" db="EMBL/GenBank/DDBJ databases">
        <title>Sequencing 23 genomes of Wallemia ichthyophaga.</title>
        <authorList>
            <person name="Gostincar C."/>
        </authorList>
    </citation>
    <scope>NUCLEOTIDE SEQUENCE [LARGE SCALE GENOMIC DNA]</scope>
    <source>
        <strain evidence="1 2">EXF-5753</strain>
    </source>
</reference>
<sequence length="128" mass="15113">MNRSLITTKVQASRTCLLASEISVMKKLPAFNELPSLIEVHKKRIDDLDVQITDVKDFNEQVSQEEIVKVDKEFNRWKMLYRQRMRKYRDVRDALMGEEATKEDLANKDEEFGIDELDEESQVMLSRM</sequence>
<evidence type="ECO:0000313" key="1">
    <source>
        <dbReference type="EMBL" id="TIA89315.1"/>
    </source>
</evidence>
<accession>A0A4T0FNE4</accession>
<dbReference type="EMBL" id="SPNW01000028">
    <property type="protein sequence ID" value="TIA89315.1"/>
    <property type="molecule type" value="Genomic_DNA"/>
</dbReference>
<gene>
    <name evidence="1" type="ORF">E3P99_02109</name>
</gene>
<dbReference type="AlphaFoldDB" id="A0A4T0FNE4"/>
<organism evidence="1 2">
    <name type="scientific">Wallemia hederae</name>
    <dbReference type="NCBI Taxonomy" id="1540922"/>
    <lineage>
        <taxon>Eukaryota</taxon>
        <taxon>Fungi</taxon>
        <taxon>Dikarya</taxon>
        <taxon>Basidiomycota</taxon>
        <taxon>Wallemiomycotina</taxon>
        <taxon>Wallemiomycetes</taxon>
        <taxon>Wallemiales</taxon>
        <taxon>Wallemiaceae</taxon>
        <taxon>Wallemia</taxon>
    </lineage>
</organism>
<keyword evidence="2" id="KW-1185">Reference proteome</keyword>
<protein>
    <submittedName>
        <fullName evidence="1">Uncharacterized protein</fullName>
    </submittedName>
</protein>